<evidence type="ECO:0000313" key="4">
    <source>
        <dbReference type="Proteomes" id="UP001500618"/>
    </source>
</evidence>
<evidence type="ECO:0000256" key="2">
    <source>
        <dbReference type="ARBA" id="ARBA00023002"/>
    </source>
</evidence>
<dbReference type="PANTHER" id="PTHR44196:SF2">
    <property type="entry name" value="SHORT-CHAIN DEHYDROGENASE-RELATED"/>
    <property type="match status" value="1"/>
</dbReference>
<dbReference type="Pfam" id="PF00106">
    <property type="entry name" value="adh_short"/>
    <property type="match status" value="1"/>
</dbReference>
<comment type="similarity">
    <text evidence="1">Belongs to the short-chain dehydrogenases/reductases (SDR) family.</text>
</comment>
<name>A0ABN2HPG4_9ACTN</name>
<dbReference type="EMBL" id="BAAANY010000018">
    <property type="protein sequence ID" value="GAA1691276.1"/>
    <property type="molecule type" value="Genomic_DNA"/>
</dbReference>
<comment type="caution">
    <text evidence="3">The sequence shown here is derived from an EMBL/GenBank/DDBJ whole genome shotgun (WGS) entry which is preliminary data.</text>
</comment>
<accession>A0ABN2HPG4</accession>
<dbReference type="PRINTS" id="PR00081">
    <property type="entry name" value="GDHRDH"/>
</dbReference>
<keyword evidence="4" id="KW-1185">Reference proteome</keyword>
<dbReference type="PIRSF" id="PIRSF000126">
    <property type="entry name" value="11-beta-HSD1"/>
    <property type="match status" value="1"/>
</dbReference>
<evidence type="ECO:0000313" key="3">
    <source>
        <dbReference type="EMBL" id="GAA1691276.1"/>
    </source>
</evidence>
<keyword evidence="2" id="KW-0560">Oxidoreductase</keyword>
<dbReference type="Gene3D" id="3.40.50.720">
    <property type="entry name" value="NAD(P)-binding Rossmann-like Domain"/>
    <property type="match status" value="1"/>
</dbReference>
<dbReference type="Proteomes" id="UP001500618">
    <property type="component" value="Unassembled WGS sequence"/>
</dbReference>
<dbReference type="PROSITE" id="PS00061">
    <property type="entry name" value="ADH_SHORT"/>
    <property type="match status" value="1"/>
</dbReference>
<organism evidence="3 4">
    <name type="scientific">Fodinicola feengrottensis</name>
    <dbReference type="NCBI Taxonomy" id="435914"/>
    <lineage>
        <taxon>Bacteria</taxon>
        <taxon>Bacillati</taxon>
        <taxon>Actinomycetota</taxon>
        <taxon>Actinomycetes</taxon>
        <taxon>Mycobacteriales</taxon>
        <taxon>Fodinicola</taxon>
    </lineage>
</organism>
<dbReference type="InterPro" id="IPR002347">
    <property type="entry name" value="SDR_fam"/>
</dbReference>
<sequence>MAMPLPFRSALVTGASSGIGAAMAQLLAGVGVDLVLVARSAEKLETLAAELREGHGVSVDVLPADLSDPAGMKKVETRLADDSRPLDLLVNNAAGGMFGKFAELDADDSTRLVTLNAIAPMRLTRAALPGMIQRERGWVLIVSSLGALQPAPLFAVYTATKAFLTNFSESVHEEVRDSSVVVTVAMPGFTKTAMGDQTGVADSGAGALLWDSPENVARIALTACALGRATIVPGTLNSAIATTSKLSPRGLMRRLSGMTTGRMSANS</sequence>
<gene>
    <name evidence="3" type="primary">cmrA</name>
    <name evidence="3" type="ORF">GCM10009765_45920</name>
</gene>
<dbReference type="SUPFAM" id="SSF51735">
    <property type="entry name" value="NAD(P)-binding Rossmann-fold domains"/>
    <property type="match status" value="1"/>
</dbReference>
<reference evidence="3 4" key="1">
    <citation type="journal article" date="2019" name="Int. J. Syst. Evol. Microbiol.">
        <title>The Global Catalogue of Microorganisms (GCM) 10K type strain sequencing project: providing services to taxonomists for standard genome sequencing and annotation.</title>
        <authorList>
            <consortium name="The Broad Institute Genomics Platform"/>
            <consortium name="The Broad Institute Genome Sequencing Center for Infectious Disease"/>
            <person name="Wu L."/>
            <person name="Ma J."/>
        </authorList>
    </citation>
    <scope>NUCLEOTIDE SEQUENCE [LARGE SCALE GENOMIC DNA]</scope>
    <source>
        <strain evidence="3 4">JCM 14718</strain>
    </source>
</reference>
<evidence type="ECO:0000256" key="1">
    <source>
        <dbReference type="ARBA" id="ARBA00006484"/>
    </source>
</evidence>
<dbReference type="InterPro" id="IPR020904">
    <property type="entry name" value="Sc_DH/Rdtase_CS"/>
</dbReference>
<dbReference type="InterPro" id="IPR036291">
    <property type="entry name" value="NAD(P)-bd_dom_sf"/>
</dbReference>
<dbReference type="PANTHER" id="PTHR44196">
    <property type="entry name" value="DEHYDROGENASE/REDUCTASE SDR FAMILY MEMBER 7B"/>
    <property type="match status" value="1"/>
</dbReference>
<proteinExistence type="inferred from homology"/>
<protein>
    <submittedName>
        <fullName evidence="3">Mycolate reductase</fullName>
    </submittedName>
</protein>